<organism evidence="1 2">
    <name type="scientific">Penaeus vannamei</name>
    <name type="common">Whiteleg shrimp</name>
    <name type="synonym">Litopenaeus vannamei</name>
    <dbReference type="NCBI Taxonomy" id="6689"/>
    <lineage>
        <taxon>Eukaryota</taxon>
        <taxon>Metazoa</taxon>
        <taxon>Ecdysozoa</taxon>
        <taxon>Arthropoda</taxon>
        <taxon>Crustacea</taxon>
        <taxon>Multicrustacea</taxon>
        <taxon>Malacostraca</taxon>
        <taxon>Eumalacostraca</taxon>
        <taxon>Eucarida</taxon>
        <taxon>Decapoda</taxon>
        <taxon>Dendrobranchiata</taxon>
        <taxon>Penaeoidea</taxon>
        <taxon>Penaeidae</taxon>
        <taxon>Penaeus</taxon>
    </lineage>
</organism>
<evidence type="ECO:0000313" key="2">
    <source>
        <dbReference type="Proteomes" id="UP000283509"/>
    </source>
</evidence>
<dbReference type="Gene3D" id="3.30.40.10">
    <property type="entry name" value="Zinc/RING finger domain, C3HC4 (zinc finger)"/>
    <property type="match status" value="1"/>
</dbReference>
<dbReference type="PANTHER" id="PTHR39490:SF8">
    <property type="entry name" value="ZINC FINGER FYVE DOMAIN-CONTAINING PROTEIN 21"/>
    <property type="match status" value="1"/>
</dbReference>
<evidence type="ECO:0000313" key="1">
    <source>
        <dbReference type="EMBL" id="ROT78092.1"/>
    </source>
</evidence>
<dbReference type="AlphaFoldDB" id="A0A3R7P811"/>
<dbReference type="InterPro" id="IPR038632">
    <property type="entry name" value="ZFYVE21_C_sf"/>
</dbReference>
<dbReference type="Proteomes" id="UP000283509">
    <property type="component" value="Unassembled WGS sequence"/>
</dbReference>
<protein>
    <submittedName>
        <fullName evidence="1">Uncharacterized protein</fullName>
    </submittedName>
</protein>
<dbReference type="OrthoDB" id="10018316at2759"/>
<dbReference type="InterPro" id="IPR052113">
    <property type="entry name" value="FYVE-type_Zinc_Finger"/>
</dbReference>
<reference evidence="1 2" key="1">
    <citation type="submission" date="2018-04" db="EMBL/GenBank/DDBJ databases">
        <authorList>
            <person name="Zhang X."/>
            <person name="Yuan J."/>
            <person name="Li F."/>
            <person name="Xiang J."/>
        </authorList>
    </citation>
    <scope>NUCLEOTIDE SEQUENCE [LARGE SCALE GENOMIC DNA]</scope>
    <source>
        <tissue evidence="1">Muscle</tissue>
    </source>
</reference>
<accession>A0A3R7P811</accession>
<gene>
    <name evidence="1" type="ORF">C7M84_003180</name>
</gene>
<comment type="caution">
    <text evidence="1">The sequence shown here is derived from an EMBL/GenBank/DDBJ whole genome shotgun (WGS) entry which is preliminary data.</text>
</comment>
<name>A0A3R7P811_PENVA</name>
<dbReference type="EMBL" id="QCYY01001430">
    <property type="protein sequence ID" value="ROT78092.1"/>
    <property type="molecule type" value="Genomic_DNA"/>
</dbReference>
<dbReference type="PANTHER" id="PTHR39490">
    <property type="entry name" value="ARRESTIN DOMAIN-CONTAINING PROTEIN D"/>
    <property type="match status" value="1"/>
</dbReference>
<dbReference type="Gene3D" id="2.30.29.160">
    <property type="entry name" value="Zinc finger FYVE domain-containing protein 21, C-terminal"/>
    <property type="match status" value="1"/>
</dbReference>
<sequence length="144" mass="16263">MAGVTNSGKRLVRSKSGLRIIPLKDTDRSPFELREPEWIPDKMSPTCMDCKEKFDFLKRRNLLASLSEVWAGLLCYLLRDPTGLPRMCFLDPVRMCSPCAETTSKENQFYNKDLKTLITGAILSQSAQDQFDLESCLLAVPIVS</sequence>
<keyword evidence="2" id="KW-1185">Reference proteome</keyword>
<reference evidence="1 2" key="2">
    <citation type="submission" date="2019-01" db="EMBL/GenBank/DDBJ databases">
        <title>The decoding of complex shrimp genome reveals the adaptation for benthos swimmer, frequently molting mechanism and breeding impact on genome.</title>
        <authorList>
            <person name="Sun Y."/>
            <person name="Gao Y."/>
            <person name="Yu Y."/>
        </authorList>
    </citation>
    <scope>NUCLEOTIDE SEQUENCE [LARGE SCALE GENOMIC DNA]</scope>
    <source>
        <tissue evidence="1">Muscle</tissue>
    </source>
</reference>
<dbReference type="InterPro" id="IPR013083">
    <property type="entry name" value="Znf_RING/FYVE/PHD"/>
</dbReference>
<proteinExistence type="predicted"/>